<dbReference type="InterPro" id="IPR032687">
    <property type="entry name" value="AraC-type_N"/>
</dbReference>
<organism evidence="5 6">
    <name type="scientific">Ketobacter alkanivorans</name>
    <dbReference type="NCBI Taxonomy" id="1917421"/>
    <lineage>
        <taxon>Bacteria</taxon>
        <taxon>Pseudomonadati</taxon>
        <taxon>Pseudomonadota</taxon>
        <taxon>Gammaproteobacteria</taxon>
        <taxon>Pseudomonadales</taxon>
        <taxon>Ketobacteraceae</taxon>
        <taxon>Ketobacter</taxon>
    </lineage>
</organism>
<evidence type="ECO:0000313" key="5">
    <source>
        <dbReference type="EMBL" id="AUM13433.1"/>
    </source>
</evidence>
<dbReference type="InterPro" id="IPR009057">
    <property type="entry name" value="Homeodomain-like_sf"/>
</dbReference>
<dbReference type="PANTHER" id="PTHR47894">
    <property type="entry name" value="HTH-TYPE TRANSCRIPTIONAL REGULATOR GADX"/>
    <property type="match status" value="1"/>
</dbReference>
<dbReference type="PRINTS" id="PR00032">
    <property type="entry name" value="HTHARAC"/>
</dbReference>
<dbReference type="InterPro" id="IPR018062">
    <property type="entry name" value="HTH_AraC-typ_CS"/>
</dbReference>
<accession>A0A2K9LMD8</accession>
<evidence type="ECO:0000256" key="3">
    <source>
        <dbReference type="ARBA" id="ARBA00023163"/>
    </source>
</evidence>
<gene>
    <name evidence="5" type="ORF">Kalk_13825</name>
</gene>
<dbReference type="InterPro" id="IPR018060">
    <property type="entry name" value="HTH_AraC"/>
</dbReference>
<dbReference type="Gene3D" id="1.10.10.60">
    <property type="entry name" value="Homeodomain-like"/>
    <property type="match status" value="1"/>
</dbReference>
<feature type="domain" description="HTH araC/xylS-type" evidence="4">
    <location>
        <begin position="236"/>
        <end position="334"/>
    </location>
</feature>
<keyword evidence="2" id="KW-0238">DNA-binding</keyword>
<evidence type="ECO:0000259" key="4">
    <source>
        <dbReference type="PROSITE" id="PS01124"/>
    </source>
</evidence>
<dbReference type="PANTHER" id="PTHR47894:SF1">
    <property type="entry name" value="HTH-TYPE TRANSCRIPTIONAL REGULATOR VQSM"/>
    <property type="match status" value="1"/>
</dbReference>
<dbReference type="KEGG" id="kak:Kalk_13825"/>
<dbReference type="AlphaFoldDB" id="A0A2K9LMD8"/>
<dbReference type="Pfam" id="PF12625">
    <property type="entry name" value="Arabinose_bd"/>
    <property type="match status" value="1"/>
</dbReference>
<dbReference type="EMBL" id="CP022684">
    <property type="protein sequence ID" value="AUM13433.1"/>
    <property type="molecule type" value="Genomic_DNA"/>
</dbReference>
<evidence type="ECO:0000256" key="1">
    <source>
        <dbReference type="ARBA" id="ARBA00023015"/>
    </source>
</evidence>
<protein>
    <recommendedName>
        <fullName evidence="4">HTH araC/xylS-type domain-containing protein</fullName>
    </recommendedName>
</protein>
<dbReference type="PROSITE" id="PS01124">
    <property type="entry name" value="HTH_ARAC_FAMILY_2"/>
    <property type="match status" value="1"/>
</dbReference>
<dbReference type="PROSITE" id="PS00041">
    <property type="entry name" value="HTH_ARAC_FAMILY_1"/>
    <property type="match status" value="1"/>
</dbReference>
<dbReference type="RefSeq" id="WP_101894811.1">
    <property type="nucleotide sequence ID" value="NZ_CP022684.1"/>
</dbReference>
<name>A0A2K9LMD8_9GAMM</name>
<sequence length="337" mass="38215">MESAVTGTVRVGYVRALLDYLEDHDLATASVFSPELQQRLDDDCLSERIPVPLWSDLLAKAIAVTDDEHLPLKLAQSIIPKHWGVFAYAAMTCKNLAEVAAILIRYERLIDDANDAKLLADGDQIALQWIPRIPDLHPALMQISVASWVVFAQRHTGRSDLIADVEFSCPPPRDITQYQHLFGGRVRFDQPITQLRFPKDYLQLPITYHDPESHQLLVSQVIQQIQDLKRPDEYQQTVRGIIVQQLSHGRCTLDSVANGLNTPTRSLQHQLEQSGTSFRQLLDNTRAELARHYLDDPDMALVDVAFLLGFSEQSPFTKAFKRWTGETPGEYRKRHTG</sequence>
<dbReference type="SUPFAM" id="SSF46689">
    <property type="entry name" value="Homeodomain-like"/>
    <property type="match status" value="1"/>
</dbReference>
<keyword evidence="3" id="KW-0804">Transcription</keyword>
<evidence type="ECO:0000313" key="6">
    <source>
        <dbReference type="Proteomes" id="UP000235116"/>
    </source>
</evidence>
<dbReference type="SMART" id="SM00342">
    <property type="entry name" value="HTH_ARAC"/>
    <property type="match status" value="1"/>
</dbReference>
<dbReference type="Pfam" id="PF12833">
    <property type="entry name" value="HTH_18"/>
    <property type="match status" value="1"/>
</dbReference>
<keyword evidence="1" id="KW-0805">Transcription regulation</keyword>
<dbReference type="Proteomes" id="UP000235116">
    <property type="component" value="Chromosome"/>
</dbReference>
<dbReference type="GO" id="GO:0000976">
    <property type="term" value="F:transcription cis-regulatory region binding"/>
    <property type="evidence" value="ECO:0007669"/>
    <property type="project" value="TreeGrafter"/>
</dbReference>
<dbReference type="GO" id="GO:0003700">
    <property type="term" value="F:DNA-binding transcription factor activity"/>
    <property type="evidence" value="ECO:0007669"/>
    <property type="project" value="InterPro"/>
</dbReference>
<evidence type="ECO:0000256" key="2">
    <source>
        <dbReference type="ARBA" id="ARBA00023125"/>
    </source>
</evidence>
<dbReference type="GO" id="GO:0005829">
    <property type="term" value="C:cytosol"/>
    <property type="evidence" value="ECO:0007669"/>
    <property type="project" value="TreeGrafter"/>
</dbReference>
<dbReference type="GO" id="GO:0009893">
    <property type="term" value="P:positive regulation of metabolic process"/>
    <property type="evidence" value="ECO:0007669"/>
    <property type="project" value="UniProtKB-ARBA"/>
</dbReference>
<dbReference type="InterPro" id="IPR020449">
    <property type="entry name" value="Tscrpt_reg_AraC-type_HTH"/>
</dbReference>
<keyword evidence="6" id="KW-1185">Reference proteome</keyword>
<dbReference type="OrthoDB" id="5722175at2"/>
<reference evidence="6" key="1">
    <citation type="submission" date="2017-08" db="EMBL/GenBank/DDBJ databases">
        <title>Direct submision.</title>
        <authorList>
            <person name="Kim S.-J."/>
            <person name="Rhee S.-K."/>
        </authorList>
    </citation>
    <scope>NUCLEOTIDE SEQUENCE [LARGE SCALE GENOMIC DNA]</scope>
    <source>
        <strain evidence="6">GI5</strain>
    </source>
</reference>
<proteinExistence type="predicted"/>